<dbReference type="EMBL" id="MU118031">
    <property type="protein sequence ID" value="KAF9647535.1"/>
    <property type="molecule type" value="Genomic_DNA"/>
</dbReference>
<accession>A0ACB6ZDP1</accession>
<gene>
    <name evidence="1" type="ORF">BDM02DRAFT_3116879</name>
</gene>
<organism evidence="1 2">
    <name type="scientific">Thelephora ganbajun</name>
    <name type="common">Ganba fungus</name>
    <dbReference type="NCBI Taxonomy" id="370292"/>
    <lineage>
        <taxon>Eukaryota</taxon>
        <taxon>Fungi</taxon>
        <taxon>Dikarya</taxon>
        <taxon>Basidiomycota</taxon>
        <taxon>Agaricomycotina</taxon>
        <taxon>Agaricomycetes</taxon>
        <taxon>Thelephorales</taxon>
        <taxon>Thelephoraceae</taxon>
        <taxon>Thelephora</taxon>
    </lineage>
</organism>
<evidence type="ECO:0000313" key="1">
    <source>
        <dbReference type="EMBL" id="KAF9647535.1"/>
    </source>
</evidence>
<comment type="caution">
    <text evidence="1">The sequence shown here is derived from an EMBL/GenBank/DDBJ whole genome shotgun (WGS) entry which is preliminary data.</text>
</comment>
<keyword evidence="2" id="KW-1185">Reference proteome</keyword>
<dbReference type="Proteomes" id="UP000886501">
    <property type="component" value="Unassembled WGS sequence"/>
</dbReference>
<reference evidence="1" key="1">
    <citation type="submission" date="2019-10" db="EMBL/GenBank/DDBJ databases">
        <authorList>
            <consortium name="DOE Joint Genome Institute"/>
            <person name="Kuo A."/>
            <person name="Miyauchi S."/>
            <person name="Kiss E."/>
            <person name="Drula E."/>
            <person name="Kohler A."/>
            <person name="Sanchez-Garcia M."/>
            <person name="Andreopoulos B."/>
            <person name="Barry K.W."/>
            <person name="Bonito G."/>
            <person name="Buee M."/>
            <person name="Carver A."/>
            <person name="Chen C."/>
            <person name="Cichocki N."/>
            <person name="Clum A."/>
            <person name="Culley D."/>
            <person name="Crous P.W."/>
            <person name="Fauchery L."/>
            <person name="Girlanda M."/>
            <person name="Hayes R."/>
            <person name="Keri Z."/>
            <person name="Labutti K."/>
            <person name="Lipzen A."/>
            <person name="Lombard V."/>
            <person name="Magnuson J."/>
            <person name="Maillard F."/>
            <person name="Morin E."/>
            <person name="Murat C."/>
            <person name="Nolan M."/>
            <person name="Ohm R."/>
            <person name="Pangilinan J."/>
            <person name="Pereira M."/>
            <person name="Perotto S."/>
            <person name="Peter M."/>
            <person name="Riley R."/>
            <person name="Sitrit Y."/>
            <person name="Stielow B."/>
            <person name="Szollosi G."/>
            <person name="Zifcakova L."/>
            <person name="Stursova M."/>
            <person name="Spatafora J.W."/>
            <person name="Tedersoo L."/>
            <person name="Vaario L.-M."/>
            <person name="Yamada A."/>
            <person name="Yan M."/>
            <person name="Wang P."/>
            <person name="Xu J."/>
            <person name="Bruns T."/>
            <person name="Baldrian P."/>
            <person name="Vilgalys R."/>
            <person name="Henrissat B."/>
            <person name="Grigoriev I.V."/>
            <person name="Hibbett D."/>
            <person name="Nagy L.G."/>
            <person name="Martin F.M."/>
        </authorList>
    </citation>
    <scope>NUCLEOTIDE SEQUENCE</scope>
    <source>
        <strain evidence="1">P2</strain>
    </source>
</reference>
<proteinExistence type="predicted"/>
<sequence>MLVGLSLYLYLSNRWSPIAPSIAYRLQLLPLFCDTSQPANVSTRPAYPVLQVFFSFDDVAKFHHLRLH</sequence>
<protein>
    <submittedName>
        <fullName evidence="1">Uncharacterized protein</fullName>
    </submittedName>
</protein>
<name>A0ACB6ZDP1_THEGA</name>
<evidence type="ECO:0000313" key="2">
    <source>
        <dbReference type="Proteomes" id="UP000886501"/>
    </source>
</evidence>
<reference evidence="1" key="2">
    <citation type="journal article" date="2020" name="Nat. Commun.">
        <title>Large-scale genome sequencing of mycorrhizal fungi provides insights into the early evolution of symbiotic traits.</title>
        <authorList>
            <person name="Miyauchi S."/>
            <person name="Kiss E."/>
            <person name="Kuo A."/>
            <person name="Drula E."/>
            <person name="Kohler A."/>
            <person name="Sanchez-Garcia M."/>
            <person name="Morin E."/>
            <person name="Andreopoulos B."/>
            <person name="Barry K.W."/>
            <person name="Bonito G."/>
            <person name="Buee M."/>
            <person name="Carver A."/>
            <person name="Chen C."/>
            <person name="Cichocki N."/>
            <person name="Clum A."/>
            <person name="Culley D."/>
            <person name="Crous P.W."/>
            <person name="Fauchery L."/>
            <person name="Girlanda M."/>
            <person name="Hayes R.D."/>
            <person name="Keri Z."/>
            <person name="LaButti K."/>
            <person name="Lipzen A."/>
            <person name="Lombard V."/>
            <person name="Magnuson J."/>
            <person name="Maillard F."/>
            <person name="Murat C."/>
            <person name="Nolan M."/>
            <person name="Ohm R.A."/>
            <person name="Pangilinan J."/>
            <person name="Pereira M.F."/>
            <person name="Perotto S."/>
            <person name="Peter M."/>
            <person name="Pfister S."/>
            <person name="Riley R."/>
            <person name="Sitrit Y."/>
            <person name="Stielow J.B."/>
            <person name="Szollosi G."/>
            <person name="Zifcakova L."/>
            <person name="Stursova M."/>
            <person name="Spatafora J.W."/>
            <person name="Tedersoo L."/>
            <person name="Vaario L.M."/>
            <person name="Yamada A."/>
            <person name="Yan M."/>
            <person name="Wang P."/>
            <person name="Xu J."/>
            <person name="Bruns T."/>
            <person name="Baldrian P."/>
            <person name="Vilgalys R."/>
            <person name="Dunand C."/>
            <person name="Henrissat B."/>
            <person name="Grigoriev I.V."/>
            <person name="Hibbett D."/>
            <person name="Nagy L.G."/>
            <person name="Martin F.M."/>
        </authorList>
    </citation>
    <scope>NUCLEOTIDE SEQUENCE</scope>
    <source>
        <strain evidence="1">P2</strain>
    </source>
</reference>